<feature type="region of interest" description="Disordered" evidence="1">
    <location>
        <begin position="1"/>
        <end position="39"/>
    </location>
</feature>
<accession>A0A8H6TC80</accession>
<dbReference type="OrthoDB" id="3265311at2759"/>
<feature type="compositionally biased region" description="Acidic residues" evidence="1">
    <location>
        <begin position="520"/>
        <end position="530"/>
    </location>
</feature>
<feature type="compositionally biased region" description="Low complexity" evidence="1">
    <location>
        <begin position="558"/>
        <end position="574"/>
    </location>
</feature>
<feature type="compositionally biased region" description="Polar residues" evidence="1">
    <location>
        <begin position="267"/>
        <end position="281"/>
    </location>
</feature>
<dbReference type="GeneID" id="59340759"/>
<dbReference type="EMBL" id="JACAZF010000001">
    <property type="protein sequence ID" value="KAF7316130.1"/>
    <property type="molecule type" value="Genomic_DNA"/>
</dbReference>
<reference evidence="2" key="1">
    <citation type="submission" date="2020-05" db="EMBL/GenBank/DDBJ databases">
        <title>Mycena genomes resolve the evolution of fungal bioluminescence.</title>
        <authorList>
            <person name="Tsai I.J."/>
        </authorList>
    </citation>
    <scope>NUCLEOTIDE SEQUENCE</scope>
    <source>
        <strain evidence="2">171206Taipei</strain>
    </source>
</reference>
<feature type="compositionally biased region" description="Polar residues" evidence="1">
    <location>
        <begin position="193"/>
        <end position="205"/>
    </location>
</feature>
<evidence type="ECO:0000313" key="2">
    <source>
        <dbReference type="EMBL" id="KAF7316130.1"/>
    </source>
</evidence>
<feature type="compositionally biased region" description="Low complexity" evidence="1">
    <location>
        <begin position="253"/>
        <end position="266"/>
    </location>
</feature>
<dbReference type="RefSeq" id="XP_037226153.1">
    <property type="nucleotide sequence ID" value="XM_037358243.1"/>
</dbReference>
<feature type="compositionally biased region" description="Low complexity" evidence="1">
    <location>
        <begin position="351"/>
        <end position="376"/>
    </location>
</feature>
<dbReference type="AlphaFoldDB" id="A0A8H6TC80"/>
<proteinExistence type="predicted"/>
<protein>
    <submittedName>
        <fullName evidence="2">Uncharacterized protein</fullName>
    </submittedName>
</protein>
<dbReference type="Proteomes" id="UP000636479">
    <property type="component" value="Unassembled WGS sequence"/>
</dbReference>
<feature type="region of interest" description="Disordered" evidence="1">
    <location>
        <begin position="351"/>
        <end position="405"/>
    </location>
</feature>
<comment type="caution">
    <text evidence="2">The sequence shown here is derived from an EMBL/GenBank/DDBJ whole genome shotgun (WGS) entry which is preliminary data.</text>
</comment>
<name>A0A8H6TC80_9AGAR</name>
<feature type="region of interest" description="Disordered" evidence="1">
    <location>
        <begin position="253"/>
        <end position="288"/>
    </location>
</feature>
<feature type="compositionally biased region" description="Polar residues" evidence="1">
    <location>
        <begin position="380"/>
        <end position="401"/>
    </location>
</feature>
<feature type="compositionally biased region" description="Polar residues" evidence="1">
    <location>
        <begin position="629"/>
        <end position="641"/>
    </location>
</feature>
<feature type="region of interest" description="Disordered" evidence="1">
    <location>
        <begin position="518"/>
        <end position="671"/>
    </location>
</feature>
<feature type="compositionally biased region" description="Basic and acidic residues" evidence="1">
    <location>
        <begin position="1"/>
        <end position="11"/>
    </location>
</feature>
<evidence type="ECO:0000256" key="1">
    <source>
        <dbReference type="SAM" id="MobiDB-lite"/>
    </source>
</evidence>
<gene>
    <name evidence="2" type="ORF">MIND_00131100</name>
</gene>
<evidence type="ECO:0000313" key="3">
    <source>
        <dbReference type="Proteomes" id="UP000636479"/>
    </source>
</evidence>
<feature type="region of interest" description="Disordered" evidence="1">
    <location>
        <begin position="180"/>
        <end position="236"/>
    </location>
</feature>
<sequence>MSSPTETRRPTASDVFRPRLPLDPFTPQDNRQPHVERGPVMNPDTPWIAHDLASLSHAFTLGPNVLLVLGAPSPHALAPLLRSSTFDHSLLLLVTHSPPTRSSLVAAAGSSSNRHAAIRVLHLSEQLAPASPAFALALVAILEAAANVARAWRAQVVVSPPLPGSKPDIAQLGQASNGSFSIVEPLTDPGNPSPTLSNDYIQSPSKAKRGSTLAPVSSNNSPYPPGRLRPPSALSVASTTSNSVRSGFFFSSSTSLNKKTSSSRLSVQQPNSKRLSTSSKRMSSKAPINDGTRAFDALISFLPAAQPEKGVLKHVVLVSTLAASFLSGPSFATSPNASATTSYSYIGSLPGSRRGSVSSGMGPSRSASRAGSIIGGATESMANTKRPSSPSRSFFQTSKSMPGSPRGSLYGVASFAPRTSAHIVHILPASYRSAKLSNALGAFLESYSPSATSPSGARPPMKPQAYVVAERAISSTVDALESILVGALETEKSSIPDVKGKRREEGVRSGRWIASVVVEKDEESDGEDELDKTPFGLPTPPESRNGSGEDEGEPAVEQPQSRTPSHSPQTSPQSKKPRRASGQPAVFPVVEPPLLRSPSGRRRSDSAPTAQVKATQPSPIVIPKAPPSSFRSPATTRTWGSRGSRFFGGNTADDFKLSPKNRRGRSSPDLTELSKRKKRWWAFWS</sequence>
<organism evidence="2 3">
    <name type="scientific">Mycena indigotica</name>
    <dbReference type="NCBI Taxonomy" id="2126181"/>
    <lineage>
        <taxon>Eukaryota</taxon>
        <taxon>Fungi</taxon>
        <taxon>Dikarya</taxon>
        <taxon>Basidiomycota</taxon>
        <taxon>Agaricomycotina</taxon>
        <taxon>Agaricomycetes</taxon>
        <taxon>Agaricomycetidae</taxon>
        <taxon>Agaricales</taxon>
        <taxon>Marasmiineae</taxon>
        <taxon>Mycenaceae</taxon>
        <taxon>Mycena</taxon>
    </lineage>
</organism>
<keyword evidence="3" id="KW-1185">Reference proteome</keyword>